<feature type="domain" description="Peptidase M28" evidence="24">
    <location>
        <begin position="1079"/>
        <end position="1280"/>
    </location>
</feature>
<dbReference type="Gene3D" id="1.20.930.40">
    <property type="entry name" value="Transferrin receptor-like, dimerisation domain"/>
    <property type="match status" value="1"/>
</dbReference>
<keyword evidence="6" id="KW-0645">Protease</keyword>
<dbReference type="EC" id="3.4.17.21" evidence="17"/>
<dbReference type="InterPro" id="IPR046450">
    <property type="entry name" value="PA_dom_sf"/>
</dbReference>
<evidence type="ECO:0000313" key="25">
    <source>
        <dbReference type="EMBL" id="CAB3410348.1"/>
    </source>
</evidence>
<feature type="transmembrane region" description="Helical" evidence="20">
    <location>
        <begin position="735"/>
        <end position="754"/>
    </location>
</feature>
<evidence type="ECO:0000256" key="13">
    <source>
        <dbReference type="ARBA" id="ARBA00023049"/>
    </source>
</evidence>
<dbReference type="Pfam" id="PF02225">
    <property type="entry name" value="PA"/>
    <property type="match status" value="1"/>
</dbReference>
<dbReference type="PANTHER" id="PTHR10404:SF77">
    <property type="entry name" value="GLUTAMATE CARBOXYPEPTIDASE 2 HOMOLOG"/>
    <property type="match status" value="1"/>
</dbReference>
<evidence type="ECO:0000256" key="2">
    <source>
        <dbReference type="ARBA" id="ARBA00004606"/>
    </source>
</evidence>
<evidence type="ECO:0000256" key="18">
    <source>
        <dbReference type="ARBA" id="ARBA00074055"/>
    </source>
</evidence>
<evidence type="ECO:0000259" key="22">
    <source>
        <dbReference type="Pfam" id="PF02225"/>
    </source>
</evidence>
<feature type="domain" description="Domain of unknown function DB" evidence="21">
    <location>
        <begin position="629"/>
        <end position="727"/>
    </location>
</feature>
<reference evidence="25 26" key="1">
    <citation type="submission" date="2020-04" db="EMBL/GenBank/DDBJ databases">
        <authorList>
            <person name="Laetsch R D."/>
            <person name="Stevens L."/>
            <person name="Kumar S."/>
            <person name="Blaxter L. M."/>
        </authorList>
    </citation>
    <scope>NUCLEOTIDE SEQUENCE [LARGE SCALE GENOMIC DNA]</scope>
</reference>
<dbReference type="Pfam" id="PF01682">
    <property type="entry name" value="DB"/>
    <property type="match status" value="1"/>
</dbReference>
<comment type="similarity">
    <text evidence="4">Belongs to the CD36 family.</text>
</comment>
<keyword evidence="10" id="KW-0862">Zinc</keyword>
<feature type="transmembrane region" description="Helical" evidence="20">
    <location>
        <begin position="12"/>
        <end position="34"/>
    </location>
</feature>
<keyword evidence="26" id="KW-1185">Reference proteome</keyword>
<evidence type="ECO:0000259" key="24">
    <source>
        <dbReference type="Pfam" id="PF04389"/>
    </source>
</evidence>
<dbReference type="OrthoDB" id="5841748at2759"/>
<evidence type="ECO:0000256" key="7">
    <source>
        <dbReference type="ARBA" id="ARBA00022692"/>
    </source>
</evidence>
<organism evidence="25 26">
    <name type="scientific">Caenorhabditis bovis</name>
    <dbReference type="NCBI Taxonomy" id="2654633"/>
    <lineage>
        <taxon>Eukaryota</taxon>
        <taxon>Metazoa</taxon>
        <taxon>Ecdysozoa</taxon>
        <taxon>Nematoda</taxon>
        <taxon>Chromadorea</taxon>
        <taxon>Rhabditida</taxon>
        <taxon>Rhabditina</taxon>
        <taxon>Rhabditomorpha</taxon>
        <taxon>Rhabditoidea</taxon>
        <taxon>Rhabditidae</taxon>
        <taxon>Peloderinae</taxon>
        <taxon>Caenorhabditis</taxon>
    </lineage>
</organism>
<dbReference type="GO" id="GO:0016020">
    <property type="term" value="C:membrane"/>
    <property type="evidence" value="ECO:0007669"/>
    <property type="project" value="UniProtKB-SubCell"/>
</dbReference>
<feature type="domain" description="Transferrin receptor-like dimerisation" evidence="23">
    <location>
        <begin position="1348"/>
        <end position="1478"/>
    </location>
</feature>
<keyword evidence="15" id="KW-0325">Glycoprotein</keyword>
<keyword evidence="12 20" id="KW-1133">Transmembrane helix</keyword>
<keyword evidence="9" id="KW-0378">Hydrolase</keyword>
<dbReference type="GO" id="GO:0046872">
    <property type="term" value="F:metal ion binding"/>
    <property type="evidence" value="ECO:0007669"/>
    <property type="project" value="UniProtKB-KW"/>
</dbReference>
<evidence type="ECO:0000256" key="15">
    <source>
        <dbReference type="ARBA" id="ARBA00023180"/>
    </source>
</evidence>
<sequence>MASRTCICQTVAFILFIVGALLLVAGLVIVLGVFPNIVHNQINDQKVLGLNSDGTLNSFTDSWANNNYISTMEYWVFNYTNTIGIMNRAIFPDVVEKGPYAYDEIITMDNINFTEDGEYMTFRKVQTFVFNPNKSCADCDPYKDKVLIPDIGFQLGMDQLDSIVESLFKNPTAIMACEFIMKKRNVDDPKKACQQLAVTIEAELGVLVSLFDVSPFVTVNVDQLLFSGYTTPFLDKFLNEVVDIFDFILGHTLLKPFASPPIALNALNASSDTIYTVLTGKSDPLKAGYIVGFTNMTNASIPSNGNQLPSVWWPSANLTFCKDAEHALKIEGTNADFFKNFVTREDKLPVYISDVCRSAVLTYDRDVNVKGFSAYRFNLPSSEFDYSLEENCGFCVPLKYGAYENPPKSACLPSGLLDVSNCNQGAPIIISKPHFYQADHLVERFVPRFKPNYDDDETQIDIEPNTGTVLQAKKKLQINVLVNQFKKIRSLSVMRPGAYPLVWLNESFYMDKNTEDQLNSQLFTPMLLYPLFILLAFTPYTIAGEKKCPAVKRGTCCNIALKPGCRLPRQCYNYIMANCPDRKIAVYSRKISKDRRLAPRIPIGKCGTAEVNYQPCTSKGIANKLFLACCHLYVPEECHHMCVYETDQTVTRNMLVNLRKDSQCRIKHLSSILYCASQNRDNRKCCLDLDLNAPQLQVGSRCLRMCDPSGTAIDRITKEDVTCSQSLVGIPMLKAYVAIAVSLVFCICVAAVGLHHSERRFNHYKKVTIHDIHRFDSEALLENINAENIKKYLRIFTQEPHLAGSDANKKVAYAIANAWSEAGLDDVHTLSYEVLLSYPDFDIPNSVIIQDRYGKELFRSKGVSPVIIEDEQSGKHAGHQWLAYAGNGSVSAELVYCNRGTANDFKNLKLMGVDIKGKIALIRYGHGFRGDKVYKAQLNGAIGAILFSDPSDVALDGTSPKNVYPNTIWMPNEGVQRGSLMHGDGDPLSPNYPSKKELFKSRTVEEAKNDHVLPTIPVLPISYTTAYEILSRMKGRPVPSDWQGLVGYNLTYRLGPGFTNDEKISINVHSELKKKRIRNVIGYIRGSQEPDRYVMLGNHFDAWVYGSIDPNSGTAVLAEVARAMMQTINETSWRPARTIVFNAWDAEEYGLIGSTEFVEEFVNILQKRAVVYINMDTIQGNASLHVSTIPTMEHIAVEASKRVPNPSKREKSRGRITVYDTWMKVFPDKKTGMPRMPIPGGGSDHAPFLNYAGVPVINFNYKNYSTFDTYPLYHTMYETPFTNIHLMDTDNLAVHRAIGQYWAELARTFADDVILPMNVTNLANSLIKSYLPQLKSSLSGLNVTKKEFDDIKNQYALLSKSSQDLLHMSRKFEETIHFTEHSFSQNPYDSKHINAVNDRLMSTERCFINPRGVSSTNPSARHVLFSVSDSDSYSNSLMAGVANAIDSYNSKPTPKRLREIINQISIVQYSVICVVNTLRDVI</sequence>
<dbReference type="FunFam" id="3.40.630.10:FF:000101">
    <property type="entry name" value="N-acetylated alpha-linked acidic dipeptidase like 1"/>
    <property type="match status" value="1"/>
</dbReference>
<evidence type="ECO:0000256" key="16">
    <source>
        <dbReference type="ARBA" id="ARBA00052003"/>
    </source>
</evidence>
<dbReference type="Gene3D" id="3.50.30.30">
    <property type="match status" value="1"/>
</dbReference>
<keyword evidence="11" id="KW-0735">Signal-anchor</keyword>
<dbReference type="InterPro" id="IPR007484">
    <property type="entry name" value="Peptidase_M28"/>
</dbReference>
<feature type="domain" description="PA" evidence="22">
    <location>
        <begin position="890"/>
        <end position="978"/>
    </location>
</feature>
<dbReference type="CDD" id="cd08022">
    <property type="entry name" value="M28_PSMA_like"/>
    <property type="match status" value="1"/>
</dbReference>
<dbReference type="SUPFAM" id="SSF53187">
    <property type="entry name" value="Zn-dependent exopeptidases"/>
    <property type="match status" value="1"/>
</dbReference>
<accession>A0A8S1FED0</accession>
<dbReference type="Proteomes" id="UP000494206">
    <property type="component" value="Unassembled WGS sequence"/>
</dbReference>
<dbReference type="PRINTS" id="PR01609">
    <property type="entry name" value="CD36FAMILY"/>
</dbReference>
<evidence type="ECO:0000256" key="14">
    <source>
        <dbReference type="ARBA" id="ARBA00023136"/>
    </source>
</evidence>
<evidence type="ECO:0000256" key="10">
    <source>
        <dbReference type="ARBA" id="ARBA00022833"/>
    </source>
</evidence>
<dbReference type="InterPro" id="IPR039373">
    <property type="entry name" value="Peptidase_M28B"/>
</dbReference>
<evidence type="ECO:0000259" key="23">
    <source>
        <dbReference type="Pfam" id="PF04253"/>
    </source>
</evidence>
<evidence type="ECO:0000256" key="1">
    <source>
        <dbReference type="ARBA" id="ARBA00001947"/>
    </source>
</evidence>
<dbReference type="InterPro" id="IPR003137">
    <property type="entry name" value="PA_domain"/>
</dbReference>
<evidence type="ECO:0000256" key="5">
    <source>
        <dbReference type="ARBA" id="ARBA00022645"/>
    </source>
</evidence>
<dbReference type="EMBL" id="CADEPM010000010">
    <property type="protein sequence ID" value="CAB3410348.1"/>
    <property type="molecule type" value="Genomic_DNA"/>
</dbReference>
<dbReference type="FunFam" id="1.20.930.40:FF:000009">
    <property type="entry name" value="Glutamate carboxypeptidase 2 homolog"/>
    <property type="match status" value="1"/>
</dbReference>
<dbReference type="FunFam" id="3.50.30.30:FF:000033">
    <property type="entry name" value="Glutamate carboxypeptidase 2 homolog"/>
    <property type="match status" value="1"/>
</dbReference>
<dbReference type="InterPro" id="IPR002602">
    <property type="entry name" value="DB"/>
</dbReference>
<comment type="similarity">
    <text evidence="3">Belongs to the peptidase M28 family. M28B subfamily.</text>
</comment>
<comment type="caution">
    <text evidence="25">The sequence shown here is derived from an EMBL/GenBank/DDBJ whole genome shotgun (WGS) entry which is preliminary data.</text>
</comment>
<evidence type="ECO:0000256" key="3">
    <source>
        <dbReference type="ARBA" id="ARBA00005634"/>
    </source>
</evidence>
<dbReference type="InterPro" id="IPR007365">
    <property type="entry name" value="TFR-like_dimer_dom"/>
</dbReference>
<comment type="subcellular location">
    <subcellularLocation>
        <location evidence="2">Membrane</location>
        <topology evidence="2">Single-pass type II membrane protein</topology>
    </subcellularLocation>
</comment>
<dbReference type="SUPFAM" id="SSF47672">
    <property type="entry name" value="Transferrin receptor-like dimerisation domain"/>
    <property type="match status" value="1"/>
</dbReference>
<protein>
    <recommendedName>
        <fullName evidence="18">Glutamate carboxypeptidase 2 homolog</fullName>
        <ecNumber evidence="17">3.4.17.21</ecNumber>
    </recommendedName>
    <alternativeName>
        <fullName evidence="19">Glutamate carboxypeptidase II homolog</fullName>
    </alternativeName>
</protein>
<evidence type="ECO:0000259" key="21">
    <source>
        <dbReference type="Pfam" id="PF01682"/>
    </source>
</evidence>
<dbReference type="InterPro" id="IPR002159">
    <property type="entry name" value="CD36_fam"/>
</dbReference>
<feature type="transmembrane region" description="Helical" evidence="20">
    <location>
        <begin position="522"/>
        <end position="543"/>
    </location>
</feature>
<evidence type="ECO:0000256" key="19">
    <source>
        <dbReference type="ARBA" id="ARBA00075421"/>
    </source>
</evidence>
<dbReference type="Pfam" id="PF04253">
    <property type="entry name" value="TFR_dimer"/>
    <property type="match status" value="1"/>
</dbReference>
<dbReference type="CDD" id="cd02121">
    <property type="entry name" value="PA_GCPII_like"/>
    <property type="match status" value="1"/>
</dbReference>
<gene>
    <name evidence="25" type="ORF">CBOVIS_LOCUS11886</name>
</gene>
<evidence type="ECO:0000256" key="11">
    <source>
        <dbReference type="ARBA" id="ARBA00022968"/>
    </source>
</evidence>
<dbReference type="Gene3D" id="3.40.630.10">
    <property type="entry name" value="Zn peptidases"/>
    <property type="match status" value="1"/>
</dbReference>
<evidence type="ECO:0000256" key="4">
    <source>
        <dbReference type="ARBA" id="ARBA00010532"/>
    </source>
</evidence>
<dbReference type="Pfam" id="PF01130">
    <property type="entry name" value="CD36"/>
    <property type="match status" value="1"/>
</dbReference>
<dbReference type="GO" id="GO:0004181">
    <property type="term" value="F:metallocarboxypeptidase activity"/>
    <property type="evidence" value="ECO:0007669"/>
    <property type="project" value="UniProtKB-EC"/>
</dbReference>
<dbReference type="PANTHER" id="PTHR10404">
    <property type="entry name" value="N-ACETYLATED-ALPHA-LINKED ACIDIC DIPEPTIDASE"/>
    <property type="match status" value="1"/>
</dbReference>
<keyword evidence="13" id="KW-0482">Metalloprotease</keyword>
<keyword evidence="7 20" id="KW-0812">Transmembrane</keyword>
<comment type="catalytic activity">
    <reaction evidence="16">
        <text>Release of an unsubstituted, C-terminal glutamyl residue, typically from Ac-Asp-Glu or folylpoly-gamma-glutamates.</text>
        <dbReference type="EC" id="3.4.17.21"/>
    </reaction>
</comment>
<dbReference type="SUPFAM" id="SSF52025">
    <property type="entry name" value="PA domain"/>
    <property type="match status" value="1"/>
</dbReference>
<proteinExistence type="inferred from homology"/>
<evidence type="ECO:0000256" key="12">
    <source>
        <dbReference type="ARBA" id="ARBA00022989"/>
    </source>
</evidence>
<dbReference type="InterPro" id="IPR036757">
    <property type="entry name" value="TFR-like_dimer_dom_sf"/>
</dbReference>
<dbReference type="GO" id="GO:0006508">
    <property type="term" value="P:proteolysis"/>
    <property type="evidence" value="ECO:0007669"/>
    <property type="project" value="UniProtKB-KW"/>
</dbReference>
<evidence type="ECO:0000256" key="6">
    <source>
        <dbReference type="ARBA" id="ARBA00022670"/>
    </source>
</evidence>
<keyword evidence="8" id="KW-0479">Metal-binding</keyword>
<keyword evidence="14 20" id="KW-0472">Membrane</keyword>
<dbReference type="Pfam" id="PF04389">
    <property type="entry name" value="Peptidase_M28"/>
    <property type="match status" value="1"/>
</dbReference>
<evidence type="ECO:0000313" key="26">
    <source>
        <dbReference type="Proteomes" id="UP000494206"/>
    </source>
</evidence>
<evidence type="ECO:0000256" key="17">
    <source>
        <dbReference type="ARBA" id="ARBA00066561"/>
    </source>
</evidence>
<keyword evidence="5" id="KW-0121">Carboxypeptidase</keyword>
<evidence type="ECO:0000256" key="9">
    <source>
        <dbReference type="ARBA" id="ARBA00022801"/>
    </source>
</evidence>
<name>A0A8S1FED0_9PELO</name>
<evidence type="ECO:0000256" key="8">
    <source>
        <dbReference type="ARBA" id="ARBA00022723"/>
    </source>
</evidence>
<comment type="cofactor">
    <cofactor evidence="1">
        <name>Zn(2+)</name>
        <dbReference type="ChEBI" id="CHEBI:29105"/>
    </cofactor>
</comment>
<evidence type="ECO:0000256" key="20">
    <source>
        <dbReference type="SAM" id="Phobius"/>
    </source>
</evidence>